<sequence length="143" mass="15836">MHWSINFHRFLQTPIWLLACALLTASHPVPQRDIPPAATFSSQVVTSWLTLQLQLTQTTPAPPPFTVRRFAYTGIALYESVVPGLASYQSMATQLNGLPPLPKPAARLNYYWPACANAAMATMSRYFHPMTSALPPTKPPSTR</sequence>
<gene>
    <name evidence="1" type="ORF">ACFS25_09880</name>
</gene>
<name>A0ABW6AFK5_9BACT</name>
<evidence type="ECO:0000313" key="1">
    <source>
        <dbReference type="EMBL" id="MFD2934091.1"/>
    </source>
</evidence>
<organism evidence="1 2">
    <name type="scientific">Spirosoma flavum</name>
    <dbReference type="NCBI Taxonomy" id="2048557"/>
    <lineage>
        <taxon>Bacteria</taxon>
        <taxon>Pseudomonadati</taxon>
        <taxon>Bacteroidota</taxon>
        <taxon>Cytophagia</taxon>
        <taxon>Cytophagales</taxon>
        <taxon>Cytophagaceae</taxon>
        <taxon>Spirosoma</taxon>
    </lineage>
</organism>
<proteinExistence type="predicted"/>
<dbReference type="EMBL" id="JBHUOM010000002">
    <property type="protein sequence ID" value="MFD2934091.1"/>
    <property type="molecule type" value="Genomic_DNA"/>
</dbReference>
<dbReference type="RefSeq" id="WP_381499370.1">
    <property type="nucleotide sequence ID" value="NZ_JBHUOM010000002.1"/>
</dbReference>
<protein>
    <submittedName>
        <fullName evidence="1">Uncharacterized protein</fullName>
    </submittedName>
</protein>
<dbReference type="Gene3D" id="1.10.606.20">
    <property type="match status" value="1"/>
</dbReference>
<reference evidence="2" key="1">
    <citation type="journal article" date="2019" name="Int. J. Syst. Evol. Microbiol.">
        <title>The Global Catalogue of Microorganisms (GCM) 10K type strain sequencing project: providing services to taxonomists for standard genome sequencing and annotation.</title>
        <authorList>
            <consortium name="The Broad Institute Genomics Platform"/>
            <consortium name="The Broad Institute Genome Sequencing Center for Infectious Disease"/>
            <person name="Wu L."/>
            <person name="Ma J."/>
        </authorList>
    </citation>
    <scope>NUCLEOTIDE SEQUENCE [LARGE SCALE GENOMIC DNA]</scope>
    <source>
        <strain evidence="2">KCTC 52490</strain>
    </source>
</reference>
<accession>A0ABW6AFK5</accession>
<keyword evidence="2" id="KW-1185">Reference proteome</keyword>
<evidence type="ECO:0000313" key="2">
    <source>
        <dbReference type="Proteomes" id="UP001597512"/>
    </source>
</evidence>
<dbReference type="Proteomes" id="UP001597512">
    <property type="component" value="Unassembled WGS sequence"/>
</dbReference>
<comment type="caution">
    <text evidence="1">The sequence shown here is derived from an EMBL/GenBank/DDBJ whole genome shotgun (WGS) entry which is preliminary data.</text>
</comment>